<keyword evidence="2" id="KW-0472">Membrane</keyword>
<keyword evidence="4" id="KW-1185">Reference proteome</keyword>
<sequence>MPRKLETHTHWEDSDQRLHEEKELPATEAKQGRMGRRVLAVLIIALALTAIVWALAEIWSGYIATHTAPLTATLDQTAAPNPPVQGYSQSY</sequence>
<dbReference type="AlphaFoldDB" id="A0A387FEL5"/>
<proteinExistence type="predicted"/>
<dbReference type="KEGG" id="rjg:CCGE525_01395"/>
<name>A0A387FEL5_9HYPH</name>
<evidence type="ECO:0000256" key="1">
    <source>
        <dbReference type="SAM" id="MobiDB-lite"/>
    </source>
</evidence>
<evidence type="ECO:0000313" key="4">
    <source>
        <dbReference type="Proteomes" id="UP000282195"/>
    </source>
</evidence>
<dbReference type="EMBL" id="CP032694">
    <property type="protein sequence ID" value="AYG57620.1"/>
    <property type="molecule type" value="Genomic_DNA"/>
</dbReference>
<feature type="transmembrane region" description="Helical" evidence="2">
    <location>
        <begin position="38"/>
        <end position="56"/>
    </location>
</feature>
<evidence type="ECO:0000313" key="3">
    <source>
        <dbReference type="EMBL" id="AYG57620.1"/>
    </source>
</evidence>
<feature type="compositionally biased region" description="Basic and acidic residues" evidence="1">
    <location>
        <begin position="1"/>
        <end position="25"/>
    </location>
</feature>
<evidence type="ECO:0000256" key="2">
    <source>
        <dbReference type="SAM" id="Phobius"/>
    </source>
</evidence>
<reference evidence="3 4" key="1">
    <citation type="submission" date="2018-10" db="EMBL/GenBank/DDBJ databases">
        <title>Rhizobium etli, R. leguminosarum and a new Rhizobium genospecies from Phaseolus dumosus.</title>
        <authorList>
            <person name="Ramirez-Puebla S.T."/>
            <person name="Rogel-Hernandez M.A."/>
            <person name="Guerrero G."/>
            <person name="Ormeno-Orrillo E."/>
            <person name="Martinez-Romero J.C."/>
            <person name="Negrete-Yankelevich S."/>
            <person name="Martinez-Romero E."/>
        </authorList>
    </citation>
    <scope>NUCLEOTIDE SEQUENCE [LARGE SCALE GENOMIC DNA]</scope>
    <source>
        <strain evidence="3 4">CCGE525</strain>
    </source>
</reference>
<keyword evidence="2" id="KW-0812">Transmembrane</keyword>
<keyword evidence="2" id="KW-1133">Transmembrane helix</keyword>
<organism evidence="3 4">
    <name type="scientific">Rhizobium jaguaris</name>
    <dbReference type="NCBI Taxonomy" id="1312183"/>
    <lineage>
        <taxon>Bacteria</taxon>
        <taxon>Pseudomonadati</taxon>
        <taxon>Pseudomonadota</taxon>
        <taxon>Alphaproteobacteria</taxon>
        <taxon>Hyphomicrobiales</taxon>
        <taxon>Rhizobiaceae</taxon>
        <taxon>Rhizobium/Agrobacterium group</taxon>
        <taxon>Rhizobium</taxon>
    </lineage>
</organism>
<protein>
    <submittedName>
        <fullName evidence="3">Uncharacterized protein</fullName>
    </submittedName>
</protein>
<gene>
    <name evidence="3" type="ORF">CCGE525_01395</name>
</gene>
<accession>A0A387FEL5</accession>
<feature type="region of interest" description="Disordered" evidence="1">
    <location>
        <begin position="1"/>
        <end position="31"/>
    </location>
</feature>
<dbReference type="OrthoDB" id="8395513at2"/>
<dbReference type="RefSeq" id="WP_120702721.1">
    <property type="nucleotide sequence ID" value="NZ_CP032694.1"/>
</dbReference>
<dbReference type="Proteomes" id="UP000282195">
    <property type="component" value="Chromosome"/>
</dbReference>